<keyword evidence="5" id="KW-0472">Membrane</keyword>
<feature type="transmembrane region" description="Helical" evidence="5">
    <location>
        <begin position="113"/>
        <end position="133"/>
    </location>
</feature>
<accession>A0A4P5PBH0</accession>
<evidence type="ECO:0000256" key="3">
    <source>
        <dbReference type="ARBA" id="ARBA00022801"/>
    </source>
</evidence>
<dbReference type="Proteomes" id="UP000290567">
    <property type="component" value="Unassembled WGS sequence"/>
</dbReference>
<dbReference type="EMBL" id="BJCC01000031">
    <property type="protein sequence ID" value="GCF95370.1"/>
    <property type="molecule type" value="Genomic_DNA"/>
</dbReference>
<dbReference type="InterPro" id="IPR006650">
    <property type="entry name" value="A/AMP_deam_AS"/>
</dbReference>
<organism evidence="6 7">
    <name type="scientific">Enterococcus florum</name>
    <dbReference type="NCBI Taxonomy" id="2480627"/>
    <lineage>
        <taxon>Bacteria</taxon>
        <taxon>Bacillati</taxon>
        <taxon>Bacillota</taxon>
        <taxon>Bacilli</taxon>
        <taxon>Lactobacillales</taxon>
        <taxon>Enterococcaceae</taxon>
        <taxon>Enterococcus</taxon>
    </lineage>
</organism>
<keyword evidence="5" id="KW-1133">Transmembrane helix</keyword>
<name>A0A4P5PBH0_9ENTE</name>
<dbReference type="PROSITE" id="PS00485">
    <property type="entry name" value="A_DEAMINASE"/>
    <property type="match status" value="1"/>
</dbReference>
<proteinExistence type="predicted"/>
<keyword evidence="4" id="KW-0862">Zinc</keyword>
<keyword evidence="3" id="KW-0378">Hydrolase</keyword>
<dbReference type="GO" id="GO:0019239">
    <property type="term" value="F:deaminase activity"/>
    <property type="evidence" value="ECO:0007669"/>
    <property type="project" value="InterPro"/>
</dbReference>
<protein>
    <submittedName>
        <fullName evidence="6">Uncharacterized protein</fullName>
    </submittedName>
</protein>
<dbReference type="GO" id="GO:0009168">
    <property type="term" value="P:purine ribonucleoside monophosphate biosynthetic process"/>
    <property type="evidence" value="ECO:0007669"/>
    <property type="project" value="InterPro"/>
</dbReference>
<evidence type="ECO:0000256" key="1">
    <source>
        <dbReference type="ARBA" id="ARBA00001947"/>
    </source>
</evidence>
<comment type="caution">
    <text evidence="6">The sequence shown here is derived from an EMBL/GenBank/DDBJ whole genome shotgun (WGS) entry which is preliminary data.</text>
</comment>
<keyword evidence="2" id="KW-0479">Metal-binding</keyword>
<dbReference type="AlphaFoldDB" id="A0A4P5PBH0"/>
<evidence type="ECO:0000256" key="4">
    <source>
        <dbReference type="ARBA" id="ARBA00022833"/>
    </source>
</evidence>
<dbReference type="GO" id="GO:0046872">
    <property type="term" value="F:metal ion binding"/>
    <property type="evidence" value="ECO:0007669"/>
    <property type="project" value="UniProtKB-KW"/>
</dbReference>
<feature type="transmembrane region" description="Helical" evidence="5">
    <location>
        <begin position="139"/>
        <end position="161"/>
    </location>
</feature>
<evidence type="ECO:0000313" key="6">
    <source>
        <dbReference type="EMBL" id="GCF95370.1"/>
    </source>
</evidence>
<evidence type="ECO:0000256" key="5">
    <source>
        <dbReference type="SAM" id="Phobius"/>
    </source>
</evidence>
<evidence type="ECO:0000313" key="7">
    <source>
        <dbReference type="Proteomes" id="UP000290567"/>
    </source>
</evidence>
<evidence type="ECO:0000256" key="2">
    <source>
        <dbReference type="ARBA" id="ARBA00022723"/>
    </source>
</evidence>
<gene>
    <name evidence="6" type="ORF">NRIC_32610</name>
</gene>
<keyword evidence="5" id="KW-0812">Transmembrane</keyword>
<sequence>MTKINRKWLDHMEQSEKINDWLFRYQYVYRVRRTEKQKRRFLSALVADLAEMREDVRVIEYNQGKKYSSNNVYVGNIKKADRIICTYYDTPPKHFGSYPFFDRKQQSKHTTNFIMATSAITLLIGLLATLIYMKVSPTSFQLTSPSTIAAIICFGLYFFGLSRVAKGLSERHTLVRNTSSLLAIMEMISRKHDQKTAFAFVDEGTFGENGIEAMKRSCKASAKIYVLDSIGSDDPLYFSGTGISKDKLNQAKIQQTEPKSELNYFFSGKESLDKKGDFFLDQAALKQKQSSQTNCEAIIEVLQ</sequence>
<comment type="cofactor">
    <cofactor evidence="1">
        <name>Zn(2+)</name>
        <dbReference type="ChEBI" id="CHEBI:29105"/>
    </cofactor>
</comment>
<reference evidence="7" key="1">
    <citation type="submission" date="2019-02" db="EMBL/GenBank/DDBJ databases">
        <title>Draft genome sequence of Enterococcus sp. Gos25-1.</title>
        <authorList>
            <person name="Tanaka N."/>
            <person name="Shiwa Y."/>
            <person name="Fujita N."/>
        </authorList>
    </citation>
    <scope>NUCLEOTIDE SEQUENCE [LARGE SCALE GENOMIC DNA]</scope>
    <source>
        <strain evidence="7">Gos25-1</strain>
    </source>
</reference>
<keyword evidence="7" id="KW-1185">Reference proteome</keyword>